<evidence type="ECO:0000256" key="7">
    <source>
        <dbReference type="ARBA" id="ARBA00022723"/>
    </source>
</evidence>
<dbReference type="GO" id="GO:0008270">
    <property type="term" value="F:zinc ion binding"/>
    <property type="evidence" value="ECO:0007669"/>
    <property type="project" value="UniProtKB-KW"/>
</dbReference>
<dbReference type="InterPro" id="IPR053238">
    <property type="entry name" value="RING-H2_zinc_finger"/>
</dbReference>
<evidence type="ECO:0000256" key="2">
    <source>
        <dbReference type="ARBA" id="ARBA00004167"/>
    </source>
</evidence>
<keyword evidence="6 16" id="KW-0812">Transmembrane</keyword>
<dbReference type="GO" id="GO:0061630">
    <property type="term" value="F:ubiquitin protein ligase activity"/>
    <property type="evidence" value="ECO:0007669"/>
    <property type="project" value="UniProtKB-EC"/>
</dbReference>
<keyword evidence="10" id="KW-0862">Zinc</keyword>
<evidence type="ECO:0000256" key="9">
    <source>
        <dbReference type="ARBA" id="ARBA00022786"/>
    </source>
</evidence>
<keyword evidence="7" id="KW-0479">Metal-binding</keyword>
<evidence type="ECO:0000256" key="4">
    <source>
        <dbReference type="ARBA" id="ARBA00012483"/>
    </source>
</evidence>
<feature type="chain" id="PRO_5043820702" description="RING-type E3 ubiquitin transferase" evidence="17">
    <location>
        <begin position="33"/>
        <end position="375"/>
    </location>
</feature>
<comment type="subcellular location">
    <subcellularLocation>
        <location evidence="2">Membrane</location>
        <topology evidence="2">Single-pass membrane protein</topology>
    </subcellularLocation>
</comment>
<gene>
    <name evidence="19" type="primary">ATL11</name>
    <name evidence="19" type="ORF">SDJN03_14030</name>
</gene>
<dbReference type="Pfam" id="PF13639">
    <property type="entry name" value="zf-RING_2"/>
    <property type="match status" value="1"/>
</dbReference>
<dbReference type="CDD" id="cd16461">
    <property type="entry name" value="RING-H2_EL5-like"/>
    <property type="match status" value="1"/>
</dbReference>
<feature type="non-terminal residue" evidence="19">
    <location>
        <position position="1"/>
    </location>
</feature>
<comment type="similarity">
    <text evidence="13">Belongs to the RING-type zinc finger family. ATL subfamily.</text>
</comment>
<dbReference type="EMBL" id="JAGKQH010000009">
    <property type="protein sequence ID" value="KAG6591684.1"/>
    <property type="molecule type" value="Genomic_DNA"/>
</dbReference>
<evidence type="ECO:0000256" key="3">
    <source>
        <dbReference type="ARBA" id="ARBA00004906"/>
    </source>
</evidence>
<evidence type="ECO:0000256" key="11">
    <source>
        <dbReference type="ARBA" id="ARBA00022989"/>
    </source>
</evidence>
<comment type="pathway">
    <text evidence="3">Protein modification; protein ubiquitination.</text>
</comment>
<evidence type="ECO:0000256" key="1">
    <source>
        <dbReference type="ARBA" id="ARBA00000900"/>
    </source>
</evidence>
<keyword evidence="11 16" id="KW-1133">Transmembrane helix</keyword>
<accession>A0AAV6N6T2</accession>
<evidence type="ECO:0000256" key="8">
    <source>
        <dbReference type="ARBA" id="ARBA00022771"/>
    </source>
</evidence>
<evidence type="ECO:0000256" key="5">
    <source>
        <dbReference type="ARBA" id="ARBA00022679"/>
    </source>
</evidence>
<feature type="domain" description="RING-type" evidence="18">
    <location>
        <begin position="139"/>
        <end position="181"/>
    </location>
</feature>
<feature type="compositionally biased region" description="Basic and acidic residues" evidence="15">
    <location>
        <begin position="350"/>
        <end position="360"/>
    </location>
</feature>
<evidence type="ECO:0000256" key="12">
    <source>
        <dbReference type="ARBA" id="ARBA00023136"/>
    </source>
</evidence>
<dbReference type="Proteomes" id="UP000685013">
    <property type="component" value="Chromosome 9"/>
</dbReference>
<protein>
    <recommendedName>
        <fullName evidence="4">RING-type E3 ubiquitin transferase</fullName>
        <ecNumber evidence="4">2.3.2.27</ecNumber>
    </recommendedName>
</protein>
<evidence type="ECO:0000256" key="6">
    <source>
        <dbReference type="ARBA" id="ARBA00022692"/>
    </source>
</evidence>
<keyword evidence="20" id="KW-1185">Reference proteome</keyword>
<comment type="caution">
    <text evidence="19">The sequence shown here is derived from an EMBL/GenBank/DDBJ whole genome shotgun (WGS) entry which is preliminary data.</text>
</comment>
<evidence type="ECO:0000256" key="10">
    <source>
        <dbReference type="ARBA" id="ARBA00022833"/>
    </source>
</evidence>
<sequence length="375" mass="40264">MIPVMVIRKRNHGVAGRLLLILLLQAAATAAAQETGAGTIPVSSEPEISKNMAIAFVALISAFFVLGIVSVYTRRCRERRFGRGLGIGIEGRDGGGGGGGGGMPWRPVRGLDPAFIATFPTFVYSTVKGLKIGKSSLECAVCLNEFENSDRLRLIPKCSHVFHSVCVDAWLVSHSTCPVCRANLCPKPGDGTLSMINFDPAAGSERTGSVPSPSPSPSPNHVSIPVVDDLRAGEEATVQANVTNPSPVPTRSTPTRSRSLGWRLSGIFQRSNSTGHDRFTLRLPDAVRSQLMNSTLNRTRSWAELPREQSLRRGYRGGIGENGRWRNFLQRTFSVPAQVVGRVAGTGRSPVHEDRGERSFARLTPSGIGPSTVAD</sequence>
<feature type="region of interest" description="Disordered" evidence="15">
    <location>
        <begin position="197"/>
        <end position="223"/>
    </location>
</feature>
<dbReference type="FunFam" id="3.30.40.10:FF:000187">
    <property type="entry name" value="E3 ubiquitin-protein ligase ATL6"/>
    <property type="match status" value="1"/>
</dbReference>
<keyword evidence="17" id="KW-0732">Signal</keyword>
<dbReference type="SMART" id="SM00184">
    <property type="entry name" value="RING"/>
    <property type="match status" value="1"/>
</dbReference>
<keyword evidence="12 16" id="KW-0472">Membrane</keyword>
<dbReference type="EC" id="2.3.2.27" evidence="4"/>
<evidence type="ECO:0000256" key="16">
    <source>
        <dbReference type="SAM" id="Phobius"/>
    </source>
</evidence>
<organism evidence="19 20">
    <name type="scientific">Cucurbita argyrosperma subsp. sororia</name>
    <dbReference type="NCBI Taxonomy" id="37648"/>
    <lineage>
        <taxon>Eukaryota</taxon>
        <taxon>Viridiplantae</taxon>
        <taxon>Streptophyta</taxon>
        <taxon>Embryophyta</taxon>
        <taxon>Tracheophyta</taxon>
        <taxon>Spermatophyta</taxon>
        <taxon>Magnoliopsida</taxon>
        <taxon>eudicotyledons</taxon>
        <taxon>Gunneridae</taxon>
        <taxon>Pentapetalae</taxon>
        <taxon>rosids</taxon>
        <taxon>fabids</taxon>
        <taxon>Cucurbitales</taxon>
        <taxon>Cucurbitaceae</taxon>
        <taxon>Cucurbiteae</taxon>
        <taxon>Cucurbita</taxon>
    </lineage>
</organism>
<evidence type="ECO:0000313" key="20">
    <source>
        <dbReference type="Proteomes" id="UP000685013"/>
    </source>
</evidence>
<dbReference type="GO" id="GO:0016020">
    <property type="term" value="C:membrane"/>
    <property type="evidence" value="ECO:0007669"/>
    <property type="project" value="UniProtKB-SubCell"/>
</dbReference>
<proteinExistence type="inferred from homology"/>
<feature type="signal peptide" evidence="17">
    <location>
        <begin position="1"/>
        <end position="32"/>
    </location>
</feature>
<evidence type="ECO:0000259" key="18">
    <source>
        <dbReference type="PROSITE" id="PS50089"/>
    </source>
</evidence>
<comment type="catalytic activity">
    <reaction evidence="1">
        <text>S-ubiquitinyl-[E2 ubiquitin-conjugating enzyme]-L-cysteine + [acceptor protein]-L-lysine = [E2 ubiquitin-conjugating enzyme]-L-cysteine + N(6)-ubiquitinyl-[acceptor protein]-L-lysine.</text>
        <dbReference type="EC" id="2.3.2.27"/>
    </reaction>
</comment>
<evidence type="ECO:0000256" key="14">
    <source>
        <dbReference type="PROSITE-ProRule" id="PRU00175"/>
    </source>
</evidence>
<dbReference type="PROSITE" id="PS50089">
    <property type="entry name" value="ZF_RING_2"/>
    <property type="match status" value="1"/>
</dbReference>
<dbReference type="InterPro" id="IPR001841">
    <property type="entry name" value="Znf_RING"/>
</dbReference>
<reference evidence="19 20" key="1">
    <citation type="journal article" date="2021" name="Hortic Res">
        <title>The domestication of Cucurbita argyrosperma as revealed by the genome of its wild relative.</title>
        <authorList>
            <person name="Barrera-Redondo J."/>
            <person name="Sanchez-de la Vega G."/>
            <person name="Aguirre-Liguori J.A."/>
            <person name="Castellanos-Morales G."/>
            <person name="Gutierrez-Guerrero Y.T."/>
            <person name="Aguirre-Dugua X."/>
            <person name="Aguirre-Planter E."/>
            <person name="Tenaillon M.I."/>
            <person name="Lira-Saade R."/>
            <person name="Eguiarte L.E."/>
        </authorList>
    </citation>
    <scope>NUCLEOTIDE SEQUENCE [LARGE SCALE GENOMIC DNA]</scope>
    <source>
        <strain evidence="19">JBR-2021</strain>
    </source>
</reference>
<keyword evidence="8 14" id="KW-0863">Zinc-finger</keyword>
<dbReference type="AlphaFoldDB" id="A0AAV6N6T2"/>
<evidence type="ECO:0000256" key="17">
    <source>
        <dbReference type="SAM" id="SignalP"/>
    </source>
</evidence>
<name>A0AAV6N6T2_9ROSI</name>
<evidence type="ECO:0000313" key="19">
    <source>
        <dbReference type="EMBL" id="KAG6591684.1"/>
    </source>
</evidence>
<dbReference type="PANTHER" id="PTHR14155">
    <property type="entry name" value="RING FINGER DOMAIN-CONTAINING"/>
    <property type="match status" value="1"/>
</dbReference>
<keyword evidence="9" id="KW-0833">Ubl conjugation pathway</keyword>
<keyword evidence="5" id="KW-0808">Transferase</keyword>
<feature type="region of interest" description="Disordered" evidence="15">
    <location>
        <begin position="345"/>
        <end position="375"/>
    </location>
</feature>
<evidence type="ECO:0000256" key="13">
    <source>
        <dbReference type="ARBA" id="ARBA00024209"/>
    </source>
</evidence>
<evidence type="ECO:0000256" key="15">
    <source>
        <dbReference type="SAM" id="MobiDB-lite"/>
    </source>
</evidence>
<feature type="transmembrane region" description="Helical" evidence="16">
    <location>
        <begin position="52"/>
        <end position="73"/>
    </location>
</feature>
<dbReference type="PANTHER" id="PTHR14155:SF583">
    <property type="entry name" value="RING-TYPE DOMAIN-CONTAINING PROTEIN"/>
    <property type="match status" value="1"/>
</dbReference>